<dbReference type="AlphaFoldDB" id="A0A917EBM0"/>
<dbReference type="SUPFAM" id="SSF47616">
    <property type="entry name" value="GST C-terminal domain-like"/>
    <property type="match status" value="1"/>
</dbReference>
<dbReference type="Pfam" id="PF00043">
    <property type="entry name" value="GST_C"/>
    <property type="match status" value="1"/>
</dbReference>
<evidence type="ECO:0000313" key="4">
    <source>
        <dbReference type="Proteomes" id="UP000644699"/>
    </source>
</evidence>
<dbReference type="SFLD" id="SFLDG01151">
    <property type="entry name" value="Main.2:_Nu-like"/>
    <property type="match status" value="1"/>
</dbReference>
<dbReference type="SFLD" id="SFLDS00019">
    <property type="entry name" value="Glutathione_Transferase_(cytos"/>
    <property type="match status" value="1"/>
</dbReference>
<dbReference type="InterPro" id="IPR036282">
    <property type="entry name" value="Glutathione-S-Trfase_C_sf"/>
</dbReference>
<keyword evidence="4" id="KW-1185">Reference proteome</keyword>
<dbReference type="Proteomes" id="UP000644699">
    <property type="component" value="Unassembled WGS sequence"/>
</dbReference>
<dbReference type="PROSITE" id="PS50404">
    <property type="entry name" value="GST_NTER"/>
    <property type="match status" value="1"/>
</dbReference>
<name>A0A917EBM0_9HYPH</name>
<dbReference type="PANTHER" id="PTHR44051">
    <property type="entry name" value="GLUTATHIONE S-TRANSFERASE-RELATED"/>
    <property type="match status" value="1"/>
</dbReference>
<reference evidence="3" key="1">
    <citation type="journal article" date="2014" name="Int. J. Syst. Evol. Microbiol.">
        <title>Complete genome sequence of Corynebacterium casei LMG S-19264T (=DSM 44701T), isolated from a smear-ripened cheese.</title>
        <authorList>
            <consortium name="US DOE Joint Genome Institute (JGI-PGF)"/>
            <person name="Walter F."/>
            <person name="Albersmeier A."/>
            <person name="Kalinowski J."/>
            <person name="Ruckert C."/>
        </authorList>
    </citation>
    <scope>NUCLEOTIDE SEQUENCE</scope>
    <source>
        <strain evidence="3">CGMCC 1.15367</strain>
    </source>
</reference>
<accession>A0A917EBM0</accession>
<dbReference type="SFLD" id="SFLDG00358">
    <property type="entry name" value="Main_(cytGST)"/>
    <property type="match status" value="1"/>
</dbReference>
<dbReference type="InterPro" id="IPR040079">
    <property type="entry name" value="Glutathione_S-Trfase"/>
</dbReference>
<dbReference type="InterPro" id="IPR004045">
    <property type="entry name" value="Glutathione_S-Trfase_N"/>
</dbReference>
<protein>
    <submittedName>
        <fullName evidence="3">Glutathione S-transferase</fullName>
    </submittedName>
</protein>
<dbReference type="InterPro" id="IPR004046">
    <property type="entry name" value="GST_C"/>
</dbReference>
<dbReference type="RefSeq" id="WP_188912104.1">
    <property type="nucleotide sequence ID" value="NZ_BMIQ01000008.1"/>
</dbReference>
<dbReference type="SUPFAM" id="SSF52833">
    <property type="entry name" value="Thioredoxin-like"/>
    <property type="match status" value="1"/>
</dbReference>
<comment type="caution">
    <text evidence="3">The sequence shown here is derived from an EMBL/GenBank/DDBJ whole genome shotgun (WGS) entry which is preliminary data.</text>
</comment>
<gene>
    <name evidence="3" type="ORF">GCM10011390_42670</name>
</gene>
<feature type="domain" description="GST N-terminal" evidence="1">
    <location>
        <begin position="1"/>
        <end position="82"/>
    </location>
</feature>
<dbReference type="InterPro" id="IPR036249">
    <property type="entry name" value="Thioredoxin-like_sf"/>
</dbReference>
<dbReference type="PROSITE" id="PS50405">
    <property type="entry name" value="GST_CTER"/>
    <property type="match status" value="1"/>
</dbReference>
<evidence type="ECO:0000313" key="3">
    <source>
        <dbReference type="EMBL" id="GGE18992.1"/>
    </source>
</evidence>
<evidence type="ECO:0000259" key="1">
    <source>
        <dbReference type="PROSITE" id="PS50404"/>
    </source>
</evidence>
<dbReference type="PANTHER" id="PTHR44051:SF2">
    <property type="entry name" value="HYPOTHETICAL GLUTATHIONE S-TRANSFERASE LIKE PROTEIN"/>
    <property type="match status" value="1"/>
</dbReference>
<evidence type="ECO:0000259" key="2">
    <source>
        <dbReference type="PROSITE" id="PS50405"/>
    </source>
</evidence>
<sequence length="206" mass="22795">MLTIYGRHDSGNCYKPRLLLALLDRPFRHVEVDSEAGETRAPGFLAKNPNGKIPLIEFEDGRFLAESNAMLVHLGEATPFVPANAFARAKMFEWLFFEQYSHEPFVAVRRALLVYPGRAAQATPERLEATLKGGETAFAVMDRQLKDTPFLAGETPSLADLALFAYSHVADEGGFDLAKFPDVSAWLRRVAALPGFRPMSWLPAAA</sequence>
<dbReference type="InterPro" id="IPR010987">
    <property type="entry name" value="Glutathione-S-Trfase_C-like"/>
</dbReference>
<dbReference type="EMBL" id="BMIQ01000008">
    <property type="protein sequence ID" value="GGE18992.1"/>
    <property type="molecule type" value="Genomic_DNA"/>
</dbReference>
<dbReference type="Gene3D" id="1.20.1050.10">
    <property type="match status" value="1"/>
</dbReference>
<reference evidence="3" key="2">
    <citation type="submission" date="2020-09" db="EMBL/GenBank/DDBJ databases">
        <authorList>
            <person name="Sun Q."/>
            <person name="Zhou Y."/>
        </authorList>
    </citation>
    <scope>NUCLEOTIDE SEQUENCE</scope>
    <source>
        <strain evidence="3">CGMCC 1.15367</strain>
    </source>
</reference>
<dbReference type="Pfam" id="PF13409">
    <property type="entry name" value="GST_N_2"/>
    <property type="match status" value="1"/>
</dbReference>
<proteinExistence type="predicted"/>
<dbReference type="CDD" id="cd03056">
    <property type="entry name" value="GST_N_4"/>
    <property type="match status" value="1"/>
</dbReference>
<feature type="domain" description="GST C-terminal" evidence="2">
    <location>
        <begin position="84"/>
        <end position="206"/>
    </location>
</feature>
<organism evidence="3 4">
    <name type="scientific">Aureimonas endophytica</name>
    <dbReference type="NCBI Taxonomy" id="2027858"/>
    <lineage>
        <taxon>Bacteria</taxon>
        <taxon>Pseudomonadati</taxon>
        <taxon>Pseudomonadota</taxon>
        <taxon>Alphaproteobacteria</taxon>
        <taxon>Hyphomicrobiales</taxon>
        <taxon>Aurantimonadaceae</taxon>
        <taxon>Aureimonas</taxon>
    </lineage>
</organism>
<dbReference type="Gene3D" id="3.40.30.10">
    <property type="entry name" value="Glutaredoxin"/>
    <property type="match status" value="1"/>
</dbReference>